<evidence type="ECO:0000256" key="2">
    <source>
        <dbReference type="ARBA" id="ARBA00012837"/>
    </source>
</evidence>
<dbReference type="GO" id="GO:0005737">
    <property type="term" value="C:cytoplasm"/>
    <property type="evidence" value="ECO:0007669"/>
    <property type="project" value="InterPro"/>
</dbReference>
<dbReference type="InterPro" id="IPR005148">
    <property type="entry name" value="Arg-tRNA-synth_N"/>
</dbReference>
<evidence type="ECO:0000256" key="11">
    <source>
        <dbReference type="RuleBase" id="RU363038"/>
    </source>
</evidence>
<sequence>MSELSELRTENTKLKFRLSVLKNSIDDEKKRQMQSSANPTTDEPKSAKSQSFSANLIEDKTAMNSVLHSIKKLFGTAIREAYPQLTNAPLLVTRSDHADYQCNSALPLSKYIGGDKRLNPLDVANTLIKHLPPNPMMGEVAVARAGFINITLNKEFVSKSILNVVTNGVRVQSLADKSANNRVVIDYSAPNIAKEMHVG</sequence>
<dbReference type="GO" id="GO:0006420">
    <property type="term" value="P:arginyl-tRNA aminoacylation"/>
    <property type="evidence" value="ECO:0007669"/>
    <property type="project" value="InterPro"/>
</dbReference>
<dbReference type="EMBL" id="CAJPIZ010003260">
    <property type="protein sequence ID" value="CAG2106130.1"/>
    <property type="molecule type" value="Genomic_DNA"/>
</dbReference>
<keyword evidence="5 11" id="KW-0067">ATP-binding</keyword>
<feature type="domain" description="Arginyl tRNA synthetase N-terminal" evidence="13">
    <location>
        <begin position="68"/>
        <end position="152"/>
    </location>
</feature>
<evidence type="ECO:0000256" key="5">
    <source>
        <dbReference type="ARBA" id="ARBA00022840"/>
    </source>
</evidence>
<feature type="region of interest" description="Disordered" evidence="12">
    <location>
        <begin position="27"/>
        <end position="50"/>
    </location>
</feature>
<reference evidence="14" key="1">
    <citation type="submission" date="2020-11" db="EMBL/GenBank/DDBJ databases">
        <authorList>
            <person name="Tran Van P."/>
        </authorList>
    </citation>
    <scope>NUCLEOTIDE SEQUENCE</scope>
</reference>
<evidence type="ECO:0000256" key="8">
    <source>
        <dbReference type="ARBA" id="ARBA00033033"/>
    </source>
</evidence>
<evidence type="ECO:0000256" key="3">
    <source>
        <dbReference type="ARBA" id="ARBA00022598"/>
    </source>
</evidence>
<evidence type="ECO:0000256" key="10">
    <source>
        <dbReference type="ARBA" id="ARBA00071644"/>
    </source>
</evidence>
<keyword evidence="6 11" id="KW-0648">Protein biosynthesis</keyword>
<feature type="non-terminal residue" evidence="14">
    <location>
        <position position="1"/>
    </location>
</feature>
<keyword evidence="7 11" id="KW-0030">Aminoacyl-tRNA synthetase</keyword>
<evidence type="ECO:0000256" key="9">
    <source>
        <dbReference type="ARBA" id="ARBA00049339"/>
    </source>
</evidence>
<comment type="catalytic activity">
    <reaction evidence="9">
        <text>tRNA(Arg) + L-arginine + ATP = L-arginyl-tRNA(Arg) + AMP + diphosphate</text>
        <dbReference type="Rhea" id="RHEA:20301"/>
        <dbReference type="Rhea" id="RHEA-COMP:9658"/>
        <dbReference type="Rhea" id="RHEA-COMP:9673"/>
        <dbReference type="ChEBI" id="CHEBI:30616"/>
        <dbReference type="ChEBI" id="CHEBI:32682"/>
        <dbReference type="ChEBI" id="CHEBI:33019"/>
        <dbReference type="ChEBI" id="CHEBI:78442"/>
        <dbReference type="ChEBI" id="CHEBI:78513"/>
        <dbReference type="ChEBI" id="CHEBI:456215"/>
        <dbReference type="EC" id="6.1.1.19"/>
    </reaction>
</comment>
<protein>
    <recommendedName>
        <fullName evidence="10">Probable arginine--tRNA ligase, cytoplasmic</fullName>
        <ecNumber evidence="2">6.1.1.19</ecNumber>
    </recommendedName>
    <alternativeName>
        <fullName evidence="8">Arginyl-tRNA synthetase</fullName>
    </alternativeName>
</protein>
<dbReference type="GO" id="GO:0004814">
    <property type="term" value="F:arginine-tRNA ligase activity"/>
    <property type="evidence" value="ECO:0007669"/>
    <property type="project" value="UniProtKB-EC"/>
</dbReference>
<evidence type="ECO:0000256" key="6">
    <source>
        <dbReference type="ARBA" id="ARBA00022917"/>
    </source>
</evidence>
<dbReference type="InterPro" id="IPR036695">
    <property type="entry name" value="Arg-tRNA-synth_N_sf"/>
</dbReference>
<dbReference type="FunFam" id="3.30.1360.70:FF:000002">
    <property type="entry name" value="arginine--tRNA ligase, cytoplasmic"/>
    <property type="match status" value="1"/>
</dbReference>
<evidence type="ECO:0000256" key="12">
    <source>
        <dbReference type="SAM" id="MobiDB-lite"/>
    </source>
</evidence>
<dbReference type="PANTHER" id="PTHR11956">
    <property type="entry name" value="ARGINYL-TRNA SYNTHETASE"/>
    <property type="match status" value="1"/>
</dbReference>
<evidence type="ECO:0000256" key="1">
    <source>
        <dbReference type="ARBA" id="ARBA00005594"/>
    </source>
</evidence>
<evidence type="ECO:0000313" key="15">
    <source>
        <dbReference type="Proteomes" id="UP000759131"/>
    </source>
</evidence>
<comment type="similarity">
    <text evidence="1 11">Belongs to the class-I aminoacyl-tRNA synthetase family.</text>
</comment>
<gene>
    <name evidence="14" type="ORF">OSB1V03_LOCUS6133</name>
</gene>
<keyword evidence="4 11" id="KW-0547">Nucleotide-binding</keyword>
<keyword evidence="15" id="KW-1185">Reference proteome</keyword>
<dbReference type="OrthoDB" id="68056at2759"/>
<dbReference type="InterPro" id="IPR001278">
    <property type="entry name" value="Arg-tRNA-ligase"/>
</dbReference>
<dbReference type="EC" id="6.1.1.19" evidence="2"/>
<dbReference type="Pfam" id="PF00750">
    <property type="entry name" value="tRNA-synt_1d"/>
    <property type="match status" value="1"/>
</dbReference>
<dbReference type="Pfam" id="PF03485">
    <property type="entry name" value="Arg_tRNA_synt_N"/>
    <property type="match status" value="1"/>
</dbReference>
<name>A0A7R9KP85_9ACAR</name>
<dbReference type="PANTHER" id="PTHR11956:SF5">
    <property type="entry name" value="ARGININE--TRNA LIGASE, CYTOPLASMIC"/>
    <property type="match status" value="1"/>
</dbReference>
<dbReference type="EMBL" id="OC857835">
    <property type="protein sequence ID" value="CAD7625700.1"/>
    <property type="molecule type" value="Genomic_DNA"/>
</dbReference>
<evidence type="ECO:0000259" key="13">
    <source>
        <dbReference type="SMART" id="SM01016"/>
    </source>
</evidence>
<dbReference type="GO" id="GO:0005524">
    <property type="term" value="F:ATP binding"/>
    <property type="evidence" value="ECO:0007669"/>
    <property type="project" value="UniProtKB-KW"/>
</dbReference>
<evidence type="ECO:0000256" key="7">
    <source>
        <dbReference type="ARBA" id="ARBA00023146"/>
    </source>
</evidence>
<dbReference type="SUPFAM" id="SSF55190">
    <property type="entry name" value="Arginyl-tRNA synthetase (ArgRS), N-terminal 'additional' domain"/>
    <property type="match status" value="1"/>
</dbReference>
<organism evidence="14">
    <name type="scientific">Medioppia subpectinata</name>
    <dbReference type="NCBI Taxonomy" id="1979941"/>
    <lineage>
        <taxon>Eukaryota</taxon>
        <taxon>Metazoa</taxon>
        <taxon>Ecdysozoa</taxon>
        <taxon>Arthropoda</taxon>
        <taxon>Chelicerata</taxon>
        <taxon>Arachnida</taxon>
        <taxon>Acari</taxon>
        <taxon>Acariformes</taxon>
        <taxon>Sarcoptiformes</taxon>
        <taxon>Oribatida</taxon>
        <taxon>Brachypylina</taxon>
        <taxon>Oppioidea</taxon>
        <taxon>Oppiidae</taxon>
        <taxon>Medioppia</taxon>
    </lineage>
</organism>
<feature type="compositionally biased region" description="Polar residues" evidence="12">
    <location>
        <begin position="33"/>
        <end position="50"/>
    </location>
</feature>
<keyword evidence="3 11" id="KW-0436">Ligase</keyword>
<dbReference type="AlphaFoldDB" id="A0A7R9KP85"/>
<proteinExistence type="inferred from homology"/>
<evidence type="ECO:0000256" key="4">
    <source>
        <dbReference type="ARBA" id="ARBA00022741"/>
    </source>
</evidence>
<dbReference type="InterPro" id="IPR035684">
    <property type="entry name" value="ArgRS_core"/>
</dbReference>
<dbReference type="SMART" id="SM01016">
    <property type="entry name" value="Arg_tRNA_synt_N"/>
    <property type="match status" value="1"/>
</dbReference>
<evidence type="ECO:0000313" key="14">
    <source>
        <dbReference type="EMBL" id="CAD7625700.1"/>
    </source>
</evidence>
<accession>A0A7R9KP85</accession>
<dbReference type="Proteomes" id="UP000759131">
    <property type="component" value="Unassembled WGS sequence"/>
</dbReference>
<dbReference type="Gene3D" id="3.30.1360.70">
    <property type="entry name" value="Arginyl tRNA synthetase N-terminal domain"/>
    <property type="match status" value="1"/>
</dbReference>